<proteinExistence type="predicted"/>
<dbReference type="Gene3D" id="3.30.2400.10">
    <property type="entry name" value="Major capsid protein gp5"/>
    <property type="match status" value="1"/>
</dbReference>
<accession>A0A420WGP7</accession>
<sequence>MKRNAFPAFIFGCLAFALVAGLMLADVSAAHAATAVASDLPRISAETIAYIGAGAAIGSIAAYERKDDGAGGDTMSEIKRAVSEFMSGFEEFKKTNDERLKQIEKKGVVDPTTEAKLQKIEKDMARGEEISAKLVAQEQEQKAMKDQLDEVEKKLNRPQRPTGEQAAAEFKKTVNNWARAAASAITVGVMNLPEEQRKALDDVAVEHKSLNVTNDQQGGYLAPTEFVREIIKGETEITPIRQVARIRSTVFKSVEIPVRTGQFSAQRVTENGPRSETAGLAYGLKEMGLPEMYAIVDISSQMLEDSAFDMEAEIRMEATEQFSVREGYEAISGTGVGEMEGLLINSSIAETVSGAATDITADGILTLKYGIKSAYARNATFMMNRTVMGKVRRLKDGVGQYLWQPGIAEGRPNTLDGDPYVEAPDMPNTGAGTYPILYGDFRRGYLIADRIAMTMMRDPYTQAGSGNVRFWFRRRVNGQVILAEAIRKMKCATA</sequence>
<keyword evidence="2" id="KW-0732">Signal</keyword>
<gene>
    <name evidence="4" type="ORF">BCL74_2069</name>
</gene>
<dbReference type="RefSeq" id="WP_220660247.1">
    <property type="nucleotide sequence ID" value="NZ_RBIG01000002.1"/>
</dbReference>
<name>A0A420WGP7_9PROT</name>
<dbReference type="InterPro" id="IPR054612">
    <property type="entry name" value="Phage_capsid-like_C"/>
</dbReference>
<organism evidence="4 5">
    <name type="scientific">Oceanibaculum indicum</name>
    <dbReference type="NCBI Taxonomy" id="526216"/>
    <lineage>
        <taxon>Bacteria</taxon>
        <taxon>Pseudomonadati</taxon>
        <taxon>Pseudomonadota</taxon>
        <taxon>Alphaproteobacteria</taxon>
        <taxon>Rhodospirillales</taxon>
        <taxon>Oceanibaculaceae</taxon>
        <taxon>Oceanibaculum</taxon>
    </lineage>
</organism>
<dbReference type="Pfam" id="PF05065">
    <property type="entry name" value="Phage_capsid"/>
    <property type="match status" value="1"/>
</dbReference>
<evidence type="ECO:0000256" key="1">
    <source>
        <dbReference type="ARBA" id="ARBA00004328"/>
    </source>
</evidence>
<reference evidence="4 5" key="1">
    <citation type="submission" date="2018-10" db="EMBL/GenBank/DDBJ databases">
        <title>Comparative analysis of microorganisms from saline springs in Andes Mountain Range, Colombia.</title>
        <authorList>
            <person name="Rubin E."/>
        </authorList>
    </citation>
    <scope>NUCLEOTIDE SEQUENCE [LARGE SCALE GENOMIC DNA]</scope>
    <source>
        <strain evidence="4 5">USBA 36</strain>
    </source>
</reference>
<evidence type="ECO:0000313" key="4">
    <source>
        <dbReference type="EMBL" id="RKQ70129.1"/>
    </source>
</evidence>
<evidence type="ECO:0000313" key="5">
    <source>
        <dbReference type="Proteomes" id="UP000277424"/>
    </source>
</evidence>
<comment type="subcellular location">
    <subcellularLocation>
        <location evidence="1">Virion</location>
    </subcellularLocation>
</comment>
<feature type="domain" description="Phage capsid-like C-terminal" evidence="3">
    <location>
        <begin position="218"/>
        <end position="491"/>
    </location>
</feature>
<feature type="chain" id="PRO_5019296474" evidence="2">
    <location>
        <begin position="33"/>
        <end position="494"/>
    </location>
</feature>
<comment type="caution">
    <text evidence="4">The sequence shown here is derived from an EMBL/GenBank/DDBJ whole genome shotgun (WGS) entry which is preliminary data.</text>
</comment>
<feature type="signal peptide" evidence="2">
    <location>
        <begin position="1"/>
        <end position="32"/>
    </location>
</feature>
<dbReference type="Proteomes" id="UP000277424">
    <property type="component" value="Unassembled WGS sequence"/>
</dbReference>
<dbReference type="EMBL" id="RBIG01000002">
    <property type="protein sequence ID" value="RKQ70129.1"/>
    <property type="molecule type" value="Genomic_DNA"/>
</dbReference>
<dbReference type="NCBIfam" id="TIGR01554">
    <property type="entry name" value="major_cap_HK97"/>
    <property type="match status" value="1"/>
</dbReference>
<evidence type="ECO:0000256" key="2">
    <source>
        <dbReference type="SAM" id="SignalP"/>
    </source>
</evidence>
<protein>
    <submittedName>
        <fullName evidence="4">HK97 family phage major capsid protein</fullName>
    </submittedName>
</protein>
<dbReference type="AlphaFoldDB" id="A0A420WGP7"/>
<dbReference type="InterPro" id="IPR024455">
    <property type="entry name" value="Phage_capsid"/>
</dbReference>
<evidence type="ECO:0000259" key="3">
    <source>
        <dbReference type="Pfam" id="PF05065"/>
    </source>
</evidence>
<dbReference type="Gene3D" id="3.30.2320.10">
    <property type="entry name" value="hypothetical protein PF0899 domain"/>
    <property type="match status" value="1"/>
</dbReference>
<dbReference type="SUPFAM" id="SSF56563">
    <property type="entry name" value="Major capsid protein gp5"/>
    <property type="match status" value="1"/>
</dbReference>